<keyword evidence="3" id="KW-1185">Reference proteome</keyword>
<dbReference type="OrthoDB" id="1971934at2"/>
<dbReference type="EMBL" id="AZCX01000018">
    <property type="protein sequence ID" value="KRK46795.1"/>
    <property type="molecule type" value="Genomic_DNA"/>
</dbReference>
<reference evidence="2 3" key="1">
    <citation type="journal article" date="2015" name="Genome Announc.">
        <title>Expanding the biotechnology potential of lactobacilli through comparative genomics of 213 strains and associated genera.</title>
        <authorList>
            <person name="Sun Z."/>
            <person name="Harris H.M."/>
            <person name="McCann A."/>
            <person name="Guo C."/>
            <person name="Argimon S."/>
            <person name="Zhang W."/>
            <person name="Yang X."/>
            <person name="Jeffery I.B."/>
            <person name="Cooney J.C."/>
            <person name="Kagawa T.F."/>
            <person name="Liu W."/>
            <person name="Song Y."/>
            <person name="Salvetti E."/>
            <person name="Wrobel A."/>
            <person name="Rasinkangas P."/>
            <person name="Parkhill J."/>
            <person name="Rea M.C."/>
            <person name="O'Sullivan O."/>
            <person name="Ritari J."/>
            <person name="Douillard F.P."/>
            <person name="Paul Ross R."/>
            <person name="Yang R."/>
            <person name="Briner A.E."/>
            <person name="Felis G.E."/>
            <person name="de Vos W.M."/>
            <person name="Barrangou R."/>
            <person name="Klaenhammer T.R."/>
            <person name="Caufield P.W."/>
            <person name="Cui Y."/>
            <person name="Zhang H."/>
            <person name="O'Toole P.W."/>
        </authorList>
    </citation>
    <scope>NUCLEOTIDE SEQUENCE [LARGE SCALE GENOMIC DNA]</scope>
    <source>
        <strain evidence="2 3">JCM 15530</strain>
    </source>
</reference>
<sequence length="125" mass="14391">MSDLTAIDKLQKRLQNLQTKEQQNKAQQKQLRARLATAERKARTKRLIEKGAELEKLQGPTAEQILPTETPKWLAEHYQTPDQQRYQALIAYTKQVTYANGTSVFDGFTAEYDTQDNQNQPKNTP</sequence>
<gene>
    <name evidence="2" type="ORF">FC96_GL000939</name>
</gene>
<name>A0A0R1HK92_9LACO</name>
<protein>
    <submittedName>
        <fullName evidence="2">Uncharacterized protein</fullName>
    </submittedName>
</protein>
<evidence type="ECO:0000313" key="3">
    <source>
        <dbReference type="Proteomes" id="UP000050911"/>
    </source>
</evidence>
<dbReference type="AlphaFoldDB" id="A0A0R1HK92"/>
<dbReference type="Proteomes" id="UP000050911">
    <property type="component" value="Unassembled WGS sequence"/>
</dbReference>
<organism evidence="2 3">
    <name type="scientific">Secundilactobacillus kimchicus JCM 15530</name>
    <dbReference type="NCBI Taxonomy" id="1302272"/>
    <lineage>
        <taxon>Bacteria</taxon>
        <taxon>Bacillati</taxon>
        <taxon>Bacillota</taxon>
        <taxon>Bacilli</taxon>
        <taxon>Lactobacillales</taxon>
        <taxon>Lactobacillaceae</taxon>
        <taxon>Secundilactobacillus</taxon>
    </lineage>
</organism>
<dbReference type="RefSeq" id="WP_056943229.1">
    <property type="nucleotide sequence ID" value="NZ_AZCX01000018.1"/>
</dbReference>
<feature type="region of interest" description="Disordered" evidence="1">
    <location>
        <begin position="18"/>
        <end position="38"/>
    </location>
</feature>
<proteinExistence type="predicted"/>
<dbReference type="PATRIC" id="fig|1302272.5.peg.945"/>
<comment type="caution">
    <text evidence="2">The sequence shown here is derived from an EMBL/GenBank/DDBJ whole genome shotgun (WGS) entry which is preliminary data.</text>
</comment>
<feature type="compositionally biased region" description="Polar residues" evidence="1">
    <location>
        <begin position="18"/>
        <end position="30"/>
    </location>
</feature>
<evidence type="ECO:0000256" key="1">
    <source>
        <dbReference type="SAM" id="MobiDB-lite"/>
    </source>
</evidence>
<accession>A0A0R1HK92</accession>
<evidence type="ECO:0000313" key="2">
    <source>
        <dbReference type="EMBL" id="KRK46795.1"/>
    </source>
</evidence>